<feature type="non-terminal residue" evidence="1">
    <location>
        <position position="1"/>
    </location>
</feature>
<evidence type="ECO:0000313" key="1">
    <source>
        <dbReference type="EMBL" id="JAC67402.1"/>
    </source>
</evidence>
<feature type="non-terminal residue" evidence="1">
    <location>
        <position position="153"/>
    </location>
</feature>
<organism evidence="1">
    <name type="scientific">Tetraselmis sp. GSL018</name>
    <dbReference type="NCBI Taxonomy" id="582737"/>
    <lineage>
        <taxon>Eukaryota</taxon>
        <taxon>Viridiplantae</taxon>
        <taxon>Chlorophyta</taxon>
        <taxon>core chlorophytes</taxon>
        <taxon>Chlorodendrophyceae</taxon>
        <taxon>Chlorodendrales</taxon>
        <taxon>Chlorodendraceae</taxon>
        <taxon>Tetraselmis</taxon>
    </lineage>
</organism>
<sequence length="153" mass="16015">EALPGLPALRGKSTIVGGKHSSKSFSVASRTFNGGNKFSTDMAGCKSAQLRRCFSDNAQGRRPGPKVLAQARKIPHPQGGNIDALEYFPHVGVPVGVVIAFPGSSGGFGPGIEYNHRGLPLSQQGTIGAKGSLYARLGRELSTGITVDWDGRQ</sequence>
<name>A0A061R394_9CHLO</name>
<dbReference type="AlphaFoldDB" id="A0A061R394"/>
<reference evidence="1" key="1">
    <citation type="submission" date="2014-05" db="EMBL/GenBank/DDBJ databases">
        <title>The transcriptome of the halophilic microalga Tetraselmis sp. GSL018 isolated from the Great Salt Lake, Utah.</title>
        <authorList>
            <person name="Jinkerson R.E."/>
            <person name="D'Adamo S."/>
            <person name="Posewitz M.C."/>
        </authorList>
    </citation>
    <scope>NUCLEOTIDE SEQUENCE</scope>
    <source>
        <strain evidence="1">GSL018</strain>
    </source>
</reference>
<accession>A0A061R394</accession>
<gene>
    <name evidence="1" type="ORF">TSPGSL018_11269</name>
</gene>
<dbReference type="EMBL" id="GBEZ01019105">
    <property type="protein sequence ID" value="JAC67402.1"/>
    <property type="molecule type" value="Transcribed_RNA"/>
</dbReference>
<proteinExistence type="predicted"/>
<protein>
    <submittedName>
        <fullName evidence="1">Uncharacterized protein</fullName>
    </submittedName>
</protein>